<dbReference type="Proteomes" id="UP000221015">
    <property type="component" value="Unassembled WGS sequence"/>
</dbReference>
<organism evidence="2 3">
    <name type="scientific">Faecalibacterium prausnitzii</name>
    <dbReference type="NCBI Taxonomy" id="853"/>
    <lineage>
        <taxon>Bacteria</taxon>
        <taxon>Bacillati</taxon>
        <taxon>Bacillota</taxon>
        <taxon>Clostridia</taxon>
        <taxon>Eubacteriales</taxon>
        <taxon>Oscillospiraceae</taxon>
        <taxon>Faecalibacterium</taxon>
    </lineage>
</organism>
<accession>A0A2J4JSD3</accession>
<comment type="caution">
    <text evidence="2">The sequence shown here is derived from an EMBL/GenBank/DDBJ whole genome shotgun (WGS) entry which is preliminary data.</text>
</comment>
<reference evidence="2 3" key="1">
    <citation type="journal article" date="2017" name="Front. Microbiol.">
        <title>New Insights into the Diversity of the Genus Faecalibacterium.</title>
        <authorList>
            <person name="Benevides L."/>
            <person name="Burman S."/>
            <person name="Martin R."/>
            <person name="Robert V."/>
            <person name="Thomas M."/>
            <person name="Miquel S."/>
            <person name="Chain F."/>
            <person name="Sokol H."/>
            <person name="Bermudez-Humaran L.G."/>
            <person name="Morrison M."/>
            <person name="Langella P."/>
            <person name="Azevedo V.A."/>
            <person name="Chatel J.M."/>
            <person name="Soares S."/>
        </authorList>
    </citation>
    <scope>NUCLEOTIDE SEQUENCE [LARGE SCALE GENOMIC DNA]</scope>
    <source>
        <strain evidence="2 3">CNCM I 4542</strain>
    </source>
</reference>
<evidence type="ECO:0000313" key="2">
    <source>
        <dbReference type="EMBL" id="PLK30774.1"/>
    </source>
</evidence>
<evidence type="ECO:0000313" key="1">
    <source>
        <dbReference type="EMBL" id="MSC81909.1"/>
    </source>
</evidence>
<dbReference type="EMBL" id="WKQE01000027">
    <property type="protein sequence ID" value="MSC81909.1"/>
    <property type="molecule type" value="Genomic_DNA"/>
</dbReference>
<name>A0A2J4JSD3_9FIRM</name>
<reference evidence="1 4" key="3">
    <citation type="journal article" date="2019" name="Nat. Med.">
        <title>A library of human gut bacterial isolates paired with longitudinal multiomics data enables mechanistic microbiome research.</title>
        <authorList>
            <person name="Poyet M."/>
            <person name="Groussin M."/>
            <person name="Gibbons S.M."/>
            <person name="Avila-Pacheco J."/>
            <person name="Jiang X."/>
            <person name="Kearney S.M."/>
            <person name="Perrotta A.R."/>
            <person name="Berdy B."/>
            <person name="Zhao S."/>
            <person name="Lieberman T.D."/>
            <person name="Swanson P.K."/>
            <person name="Smith M."/>
            <person name="Roesemann S."/>
            <person name="Alexander J.E."/>
            <person name="Rich S.A."/>
            <person name="Livny J."/>
            <person name="Vlamakis H."/>
            <person name="Clish C."/>
            <person name="Bullock K."/>
            <person name="Deik A."/>
            <person name="Scott J."/>
            <person name="Pierce K.A."/>
            <person name="Xavier R.J."/>
            <person name="Alm E.J."/>
        </authorList>
    </citation>
    <scope>NUCLEOTIDE SEQUENCE [LARGE SCALE GENOMIC DNA]</scope>
    <source>
        <strain evidence="1 4">BIOML-B9</strain>
    </source>
</reference>
<reference evidence="2" key="2">
    <citation type="submission" date="2017-07" db="EMBL/GenBank/DDBJ databases">
        <authorList>
            <person name="Sun Z.S."/>
            <person name="Albrecht U."/>
            <person name="Echele G."/>
            <person name="Lee C.C."/>
        </authorList>
    </citation>
    <scope>NUCLEOTIDE SEQUENCE</scope>
    <source>
        <strain evidence="2">CNCM I 4542</strain>
    </source>
</reference>
<proteinExistence type="predicted"/>
<evidence type="ECO:0000313" key="4">
    <source>
        <dbReference type="Proteomes" id="UP000477010"/>
    </source>
</evidence>
<sequence>MTDEELEHRLTAVENRAQSNTHRLDELGKLTDAVNGMNTNIKLTIQQLETTNRSLEVVTAQNKKQDDRLTALEKAPGVFGNKLWWAVIAAVIAGFVASELARYLH</sequence>
<evidence type="ECO:0000313" key="3">
    <source>
        <dbReference type="Proteomes" id="UP000221015"/>
    </source>
</evidence>
<dbReference type="RefSeq" id="WP_015564800.1">
    <property type="nucleotide sequence ID" value="NZ_JAEKBW010000001.1"/>
</dbReference>
<dbReference type="Proteomes" id="UP000477010">
    <property type="component" value="Unassembled WGS sequence"/>
</dbReference>
<dbReference type="AlphaFoldDB" id="A0A2J4JSD3"/>
<protein>
    <submittedName>
        <fullName evidence="2">Uncharacterized protein</fullName>
    </submittedName>
</protein>
<gene>
    <name evidence="2" type="ORF">CGS50_003970</name>
    <name evidence="1" type="ORF">GKD85_14070</name>
</gene>
<dbReference type="EMBL" id="NMTS02000001">
    <property type="protein sequence ID" value="PLK30774.1"/>
    <property type="molecule type" value="Genomic_DNA"/>
</dbReference>
<dbReference type="Gene3D" id="6.10.250.1910">
    <property type="match status" value="1"/>
</dbReference>